<dbReference type="EMBL" id="JAZGQO010000006">
    <property type="protein sequence ID" value="KAK6184023.1"/>
    <property type="molecule type" value="Genomic_DNA"/>
</dbReference>
<keyword evidence="4" id="KW-1185">Reference proteome</keyword>
<dbReference type="Pfam" id="PF15111">
    <property type="entry name" value="TMEM101"/>
    <property type="match status" value="1"/>
</dbReference>
<evidence type="ECO:0000313" key="2">
    <source>
        <dbReference type="EMBL" id="KAK6184023.1"/>
    </source>
</evidence>
<accession>A0AAN8Q2S2</accession>
<keyword evidence="1" id="KW-0812">Transmembrane</keyword>
<dbReference type="EMBL" id="JAZGQO010000002">
    <property type="protein sequence ID" value="KAK6190355.1"/>
    <property type="molecule type" value="Genomic_DNA"/>
</dbReference>
<feature type="transmembrane region" description="Helical" evidence="1">
    <location>
        <begin position="135"/>
        <end position="153"/>
    </location>
</feature>
<proteinExistence type="predicted"/>
<feature type="transmembrane region" description="Helical" evidence="1">
    <location>
        <begin position="231"/>
        <end position="249"/>
    </location>
</feature>
<dbReference type="AlphaFoldDB" id="A0AAN8Q2S2"/>
<feature type="transmembrane region" description="Helical" evidence="1">
    <location>
        <begin position="198"/>
        <end position="219"/>
    </location>
</feature>
<feature type="transmembrane region" description="Helical" evidence="1">
    <location>
        <begin position="14"/>
        <end position="34"/>
    </location>
</feature>
<dbReference type="PANTHER" id="PTHR31034:SF2">
    <property type="entry name" value="TRANSMEMBRANE PROTEIN 101"/>
    <property type="match status" value="1"/>
</dbReference>
<feature type="transmembrane region" description="Helical" evidence="1">
    <location>
        <begin position="105"/>
        <end position="123"/>
    </location>
</feature>
<gene>
    <name evidence="3" type="ORF">SNE40_002243</name>
    <name evidence="2" type="ORF">SNE40_006570</name>
</gene>
<keyword evidence="1" id="KW-1133">Transmembrane helix</keyword>
<reference evidence="3 4" key="1">
    <citation type="submission" date="2024-01" db="EMBL/GenBank/DDBJ databases">
        <title>The genome of the rayed Mediterranean limpet Patella caerulea (Linnaeus, 1758).</title>
        <authorList>
            <person name="Anh-Thu Weber A."/>
            <person name="Halstead-Nussloch G."/>
        </authorList>
    </citation>
    <scope>NUCLEOTIDE SEQUENCE [LARGE SCALE GENOMIC DNA]</scope>
    <source>
        <strain evidence="3">AATW-2023a</strain>
        <tissue evidence="3">Whole specimen</tissue>
    </source>
</reference>
<organism evidence="3 4">
    <name type="scientific">Patella caerulea</name>
    <name type="common">Rayed Mediterranean limpet</name>
    <dbReference type="NCBI Taxonomy" id="87958"/>
    <lineage>
        <taxon>Eukaryota</taxon>
        <taxon>Metazoa</taxon>
        <taxon>Spiralia</taxon>
        <taxon>Lophotrochozoa</taxon>
        <taxon>Mollusca</taxon>
        <taxon>Gastropoda</taxon>
        <taxon>Patellogastropoda</taxon>
        <taxon>Patelloidea</taxon>
        <taxon>Patellidae</taxon>
        <taxon>Patella</taxon>
    </lineage>
</organism>
<evidence type="ECO:0000256" key="1">
    <source>
        <dbReference type="SAM" id="Phobius"/>
    </source>
</evidence>
<protein>
    <submittedName>
        <fullName evidence="3">Uncharacterized protein</fullName>
    </submittedName>
</protein>
<sequence>MATSSKKIRWIKSLSEFLLAKFPFINALTLLMLLAERSPKESFPPINPHIIYINLGICVVCGVLMSVRLQANKAVLIYAGQLLYFAYTFYSNAKLNYGEWHRIHIATRHVGCAGIYIMFASFLDNQKSVASRNQLQRIGEILLGIYFFAYMYTLNNSPDYRRAFMDHVPGEDWSRYFATVALAGCALSFISGHFVRDVCLFSSFVVIFMTLVVDGDLYYWTNRGVHYWNQIRMTLDNICAVVGFVYFSIRLENRIKVE</sequence>
<feature type="transmembrane region" description="Helical" evidence="1">
    <location>
        <begin position="173"/>
        <end position="191"/>
    </location>
</feature>
<evidence type="ECO:0000313" key="3">
    <source>
        <dbReference type="EMBL" id="KAK6190355.1"/>
    </source>
</evidence>
<dbReference type="InterPro" id="IPR029371">
    <property type="entry name" value="TMEM101"/>
</dbReference>
<feature type="transmembrane region" description="Helical" evidence="1">
    <location>
        <begin position="46"/>
        <end position="67"/>
    </location>
</feature>
<dbReference type="PANTHER" id="PTHR31034">
    <property type="entry name" value="TRANSMEMBRANE PROTEIN 101"/>
    <property type="match status" value="1"/>
</dbReference>
<comment type="caution">
    <text evidence="3">The sequence shown here is derived from an EMBL/GenBank/DDBJ whole genome shotgun (WGS) entry which is preliminary data.</text>
</comment>
<dbReference type="GO" id="GO:0043123">
    <property type="term" value="P:positive regulation of canonical NF-kappaB signal transduction"/>
    <property type="evidence" value="ECO:0007669"/>
    <property type="project" value="TreeGrafter"/>
</dbReference>
<keyword evidence="1" id="KW-0472">Membrane</keyword>
<name>A0AAN8Q2S2_PATCE</name>
<dbReference type="Proteomes" id="UP001347796">
    <property type="component" value="Unassembled WGS sequence"/>
</dbReference>
<feature type="transmembrane region" description="Helical" evidence="1">
    <location>
        <begin position="74"/>
        <end position="93"/>
    </location>
</feature>
<evidence type="ECO:0000313" key="4">
    <source>
        <dbReference type="Proteomes" id="UP001347796"/>
    </source>
</evidence>